<dbReference type="EMBL" id="WXEY01000016">
    <property type="protein sequence ID" value="MZP30601.1"/>
    <property type="molecule type" value="Genomic_DNA"/>
</dbReference>
<dbReference type="AlphaFoldDB" id="A0A845LCG5"/>
<accession>A0A845LCG5</accession>
<feature type="region of interest" description="Disordered" evidence="1">
    <location>
        <begin position="71"/>
        <end position="90"/>
    </location>
</feature>
<feature type="transmembrane region" description="Helical" evidence="2">
    <location>
        <begin position="130"/>
        <end position="158"/>
    </location>
</feature>
<keyword evidence="2" id="KW-1133">Transmembrane helix</keyword>
<feature type="domain" description="DUF1468" evidence="3">
    <location>
        <begin position="13"/>
        <end position="193"/>
    </location>
</feature>
<sequence length="199" mass="21129">MIHMWQAELTSALAIFLLALAAVVSALAMPQGVVGSGMGPGVLPLWIGTALACLSVLLIARSLRSGFVRKTQQQDGQAGNGPQAQLEDPLAQDDQEQNLQAKILQAKSQKAPDRQEPLLAKGEALAVTELFLTLAIYVLAIDLLGFGSATVGLVAILARRLGRYALWRCLLYGVLVGAIAILVFRELLTMPLPGGWSGF</sequence>
<dbReference type="InterPro" id="IPR009936">
    <property type="entry name" value="DUF1468"/>
</dbReference>
<evidence type="ECO:0000256" key="2">
    <source>
        <dbReference type="SAM" id="Phobius"/>
    </source>
</evidence>
<comment type="caution">
    <text evidence="4">The sequence shown here is derived from an EMBL/GenBank/DDBJ whole genome shotgun (WGS) entry which is preliminary data.</text>
</comment>
<keyword evidence="5" id="KW-1185">Reference proteome</keyword>
<evidence type="ECO:0000313" key="5">
    <source>
        <dbReference type="Proteomes" id="UP000463470"/>
    </source>
</evidence>
<feature type="transmembrane region" description="Helical" evidence="2">
    <location>
        <begin position="42"/>
        <end position="60"/>
    </location>
</feature>
<evidence type="ECO:0000259" key="3">
    <source>
        <dbReference type="Pfam" id="PF07331"/>
    </source>
</evidence>
<dbReference type="Pfam" id="PF07331">
    <property type="entry name" value="TctB"/>
    <property type="match status" value="1"/>
</dbReference>
<protein>
    <recommendedName>
        <fullName evidence="3">DUF1468 domain-containing protein</fullName>
    </recommendedName>
</protein>
<keyword evidence="2" id="KW-0472">Membrane</keyword>
<keyword evidence="2" id="KW-0812">Transmembrane</keyword>
<reference evidence="4 5" key="1">
    <citation type="submission" date="2020-01" db="EMBL/GenBank/DDBJ databases">
        <title>Whole-genome sequence of Heliobacterium undosum DSM 13378.</title>
        <authorList>
            <person name="Kyndt J.A."/>
            <person name="Meyer T.E."/>
        </authorList>
    </citation>
    <scope>NUCLEOTIDE SEQUENCE [LARGE SCALE GENOMIC DNA]</scope>
    <source>
        <strain evidence="4 5">DSM 13378</strain>
    </source>
</reference>
<proteinExistence type="predicted"/>
<evidence type="ECO:0000313" key="4">
    <source>
        <dbReference type="EMBL" id="MZP30601.1"/>
    </source>
</evidence>
<feature type="compositionally biased region" description="Polar residues" evidence="1">
    <location>
        <begin position="71"/>
        <end position="83"/>
    </location>
</feature>
<dbReference type="OrthoDB" id="1809436at2"/>
<gene>
    <name evidence="4" type="ORF">GTO91_12845</name>
</gene>
<evidence type="ECO:0000256" key="1">
    <source>
        <dbReference type="SAM" id="MobiDB-lite"/>
    </source>
</evidence>
<feature type="transmembrane region" description="Helical" evidence="2">
    <location>
        <begin position="164"/>
        <end position="184"/>
    </location>
</feature>
<organism evidence="4 5">
    <name type="scientific">Heliomicrobium undosum</name>
    <dbReference type="NCBI Taxonomy" id="121734"/>
    <lineage>
        <taxon>Bacteria</taxon>
        <taxon>Bacillati</taxon>
        <taxon>Bacillota</taxon>
        <taxon>Clostridia</taxon>
        <taxon>Eubacteriales</taxon>
        <taxon>Heliobacteriaceae</taxon>
        <taxon>Heliomicrobium</taxon>
    </lineage>
</organism>
<name>A0A845LCG5_9FIRM</name>
<dbReference type="Proteomes" id="UP000463470">
    <property type="component" value="Unassembled WGS sequence"/>
</dbReference>